<feature type="domain" description="Tetrapyrrole methylase" evidence="2">
    <location>
        <begin position="2"/>
        <end position="123"/>
    </location>
</feature>
<dbReference type="AlphaFoldDB" id="Q97A67"/>
<gene>
    <name evidence="3" type="ORF">TVG0970612</name>
</gene>
<sequence length="168" mass="18631">MYGALMEQLSLLREKGIDFEVIPGVSVLTSAAASLGIELTMDNISQSVIIARGSLRIPVPEKQSILALSSHQSTMVIFTAIHIIEKVVEDLLKGGYPKDTPVGVVYHSTWKDEKVIRGTLEDIVQKVKDNRIYRTAIIVVGKVVNPERVYSTKLYDPSYTHSFRRGSS</sequence>
<dbReference type="Proteomes" id="UP000001017">
    <property type="component" value="Chromosome"/>
</dbReference>
<dbReference type="PANTHER" id="PTHR45790">
    <property type="entry name" value="SIROHEME SYNTHASE-RELATED"/>
    <property type="match status" value="1"/>
</dbReference>
<dbReference type="Pfam" id="PF00590">
    <property type="entry name" value="TP_methylase"/>
    <property type="match status" value="1"/>
</dbReference>
<proteinExistence type="predicted"/>
<dbReference type="InterPro" id="IPR035996">
    <property type="entry name" value="4pyrrol_Methylase_sf"/>
</dbReference>
<evidence type="ECO:0000313" key="3">
    <source>
        <dbReference type="EMBL" id="BAB60085.1"/>
    </source>
</evidence>
<dbReference type="SUPFAM" id="SSF53790">
    <property type="entry name" value="Tetrapyrrole methylase"/>
    <property type="match status" value="1"/>
</dbReference>
<dbReference type="CDD" id="cd11641">
    <property type="entry name" value="Precorrin-4_C11-MT"/>
    <property type="match status" value="1"/>
</dbReference>
<evidence type="ECO:0000313" key="4">
    <source>
        <dbReference type="Proteomes" id="UP000001017"/>
    </source>
</evidence>
<dbReference type="KEGG" id="tvo:TVG0970612"/>
<dbReference type="GO" id="GO:0046026">
    <property type="term" value="F:precorrin-4 C11-methyltransferase activity"/>
    <property type="evidence" value="ECO:0007669"/>
    <property type="project" value="InterPro"/>
</dbReference>
<dbReference type="EMBL" id="BA000011">
    <property type="protein sequence ID" value="BAB60085.1"/>
    <property type="molecule type" value="Genomic_DNA"/>
</dbReference>
<protein>
    <submittedName>
        <fullName evidence="3">Precorrin-4 c11-methyltransferase</fullName>
    </submittedName>
</protein>
<organism evidence="3 4">
    <name type="scientific">Thermoplasma volcanium (strain ATCC 51530 / DSM 4299 / JCM 9571 / NBRC 15438 / GSS1)</name>
    <dbReference type="NCBI Taxonomy" id="273116"/>
    <lineage>
        <taxon>Archaea</taxon>
        <taxon>Methanobacteriati</taxon>
        <taxon>Thermoplasmatota</taxon>
        <taxon>Thermoplasmata</taxon>
        <taxon>Thermoplasmatales</taxon>
        <taxon>Thermoplasmataceae</taxon>
        <taxon>Thermoplasma</taxon>
    </lineage>
</organism>
<dbReference type="InterPro" id="IPR050161">
    <property type="entry name" value="Siro_Cobalamin_biosynth"/>
</dbReference>
<dbReference type="GO" id="GO:0009236">
    <property type="term" value="P:cobalamin biosynthetic process"/>
    <property type="evidence" value="ECO:0007669"/>
    <property type="project" value="UniProtKB-KW"/>
</dbReference>
<keyword evidence="4" id="KW-1185">Reference proteome</keyword>
<evidence type="ECO:0000256" key="1">
    <source>
        <dbReference type="ARBA" id="ARBA00022573"/>
    </source>
</evidence>
<accession>Q97A67</accession>
<reference evidence="3 4" key="2">
    <citation type="journal article" date="2000" name="Proc. Natl. Acad. Sci. U.S.A.">
        <title>Archaeal adaptation to higher temperatures revealed by genomic sequence of Thermoplasma volcanium.</title>
        <authorList>
            <person name="Kawashima T."/>
            <person name="Amano N."/>
            <person name="Koike H."/>
            <person name="Makino S."/>
            <person name="Higuchi S."/>
            <person name="Kawashima-Ohya Y."/>
            <person name="Watanabe K."/>
            <person name="Yamazaki M."/>
            <person name="Kanehori K."/>
            <person name="Kawamoto T."/>
            <person name="Nunoshiba T."/>
            <person name="Yamamoto Y."/>
            <person name="Aramaki H."/>
            <person name="Makino K."/>
            <person name="Suzuki M."/>
        </authorList>
    </citation>
    <scope>NUCLEOTIDE SEQUENCE [LARGE SCALE GENOMIC DNA]</scope>
    <source>
        <strain evidence="4">ATCC 51530 / DSM 4299 / JCM 9571 / NBRC 15438 / GSS1</strain>
    </source>
</reference>
<dbReference type="HOGENOM" id="CLU_011276_7_1_2"/>
<dbReference type="InterPro" id="IPR006362">
    <property type="entry name" value="Cbl_synth_CobM/CibF"/>
</dbReference>
<dbReference type="InterPro" id="IPR014776">
    <property type="entry name" value="4pyrrole_Mease_sub2"/>
</dbReference>
<dbReference type="STRING" id="273116.gene:9381735"/>
<name>Q97A67_THEVO</name>
<dbReference type="Gene3D" id="3.30.950.10">
    <property type="entry name" value="Methyltransferase, Cobalt-precorrin-4 Transmethylase, Domain 2"/>
    <property type="match status" value="1"/>
</dbReference>
<dbReference type="PANTHER" id="PTHR45790:SF4">
    <property type="entry name" value="COBALT-PRECORRIN-4 C(11)-METHYLTRANSFERASE"/>
    <property type="match status" value="1"/>
</dbReference>
<keyword evidence="1" id="KW-0169">Cobalamin biosynthesis</keyword>
<dbReference type="InterPro" id="IPR000878">
    <property type="entry name" value="4pyrrol_Mease"/>
</dbReference>
<dbReference type="PaxDb" id="273116-14325160"/>
<dbReference type="eggNOG" id="arCOG00645">
    <property type="taxonomic scope" value="Archaea"/>
</dbReference>
<reference evidence="3 4" key="1">
    <citation type="journal article" date="1999" name="Proc. Jpn. Acad.">
        <title>Determination of the complete genomic DNA sequence of Thermoplasma volvanium GSS1.</title>
        <authorList>
            <person name="Kawashima T."/>
            <person name="Yamamoto Y."/>
            <person name="Aramaki H."/>
            <person name="Nunoshiba T."/>
            <person name="Kawamoto T."/>
            <person name="Watanabe K."/>
            <person name="Yamazaki M."/>
            <person name="Kanehori K."/>
            <person name="Amano N."/>
            <person name="Ohya Y."/>
            <person name="Makino K."/>
            <person name="Suzuki M."/>
        </authorList>
    </citation>
    <scope>NUCLEOTIDE SEQUENCE [LARGE SCALE GENOMIC DNA]</scope>
    <source>
        <strain evidence="4">ATCC 51530 / DSM 4299 / JCM 9571 / NBRC 15438 / GSS1</strain>
    </source>
</reference>
<dbReference type="PhylomeDB" id="Q97A67"/>
<evidence type="ECO:0000259" key="2">
    <source>
        <dbReference type="Pfam" id="PF00590"/>
    </source>
</evidence>